<dbReference type="KEGG" id="cvn:111100471"/>
<keyword evidence="9" id="KW-1185">Reference proteome</keyword>
<evidence type="ECO:0000256" key="1">
    <source>
        <dbReference type="ARBA" id="ARBA00006672"/>
    </source>
</evidence>
<keyword evidence="2" id="KW-0053">Apoptosis</keyword>
<dbReference type="CDD" id="cd00022">
    <property type="entry name" value="BIR"/>
    <property type="match status" value="2"/>
</dbReference>
<feature type="region of interest" description="Disordered" evidence="7">
    <location>
        <begin position="700"/>
        <end position="783"/>
    </location>
</feature>
<dbReference type="GO" id="GO:0005737">
    <property type="term" value="C:cytoplasm"/>
    <property type="evidence" value="ECO:0007669"/>
    <property type="project" value="TreeGrafter"/>
</dbReference>
<reference evidence="10 11" key="1">
    <citation type="submission" date="2025-04" db="UniProtKB">
        <authorList>
            <consortium name="RefSeq"/>
        </authorList>
    </citation>
    <scope>IDENTIFICATION</scope>
    <source>
        <tissue evidence="10 11">Whole sample</tissue>
    </source>
</reference>
<dbReference type="PANTHER" id="PTHR10044:SF139">
    <property type="entry name" value="DEATH-ASSOCIATED INHIBITOR OF APOPTOSIS 2"/>
    <property type="match status" value="1"/>
</dbReference>
<dbReference type="Gene3D" id="1.10.1170.10">
    <property type="entry name" value="Inhibitor Of Apoptosis Protein (2mihbC-IAP-1), Chain A"/>
    <property type="match status" value="2"/>
</dbReference>
<dbReference type="FunFam" id="1.10.1170.10:FF:000002">
    <property type="entry name" value="Baculoviral IAP repeat containing 7"/>
    <property type="match status" value="1"/>
</dbReference>
<evidence type="ECO:0000256" key="7">
    <source>
        <dbReference type="SAM" id="MobiDB-lite"/>
    </source>
</evidence>
<feature type="region of interest" description="Disordered" evidence="7">
    <location>
        <begin position="136"/>
        <end position="184"/>
    </location>
</feature>
<feature type="compositionally biased region" description="Polar residues" evidence="7">
    <location>
        <begin position="462"/>
        <end position="478"/>
    </location>
</feature>
<feature type="compositionally biased region" description="Basic and acidic residues" evidence="7">
    <location>
        <begin position="44"/>
        <end position="56"/>
    </location>
</feature>
<evidence type="ECO:0000259" key="8">
    <source>
        <dbReference type="PROSITE" id="PS50089"/>
    </source>
</evidence>
<feature type="compositionally biased region" description="Polar residues" evidence="7">
    <location>
        <begin position="420"/>
        <end position="434"/>
    </location>
</feature>
<feature type="region of interest" description="Disordered" evidence="7">
    <location>
        <begin position="420"/>
        <end position="482"/>
    </location>
</feature>
<dbReference type="InterPro" id="IPR050784">
    <property type="entry name" value="IAP"/>
</dbReference>
<evidence type="ECO:0000256" key="2">
    <source>
        <dbReference type="ARBA" id="ARBA00022703"/>
    </source>
</evidence>
<dbReference type="Gene3D" id="1.10.8.10">
    <property type="entry name" value="DNA helicase RuvA subunit, C-terminal domain"/>
    <property type="match status" value="1"/>
</dbReference>
<dbReference type="PANTHER" id="PTHR10044">
    <property type="entry name" value="INHIBITOR OF APOPTOSIS"/>
    <property type="match status" value="1"/>
</dbReference>
<dbReference type="GO" id="GO:0005634">
    <property type="term" value="C:nucleus"/>
    <property type="evidence" value="ECO:0007669"/>
    <property type="project" value="TreeGrafter"/>
</dbReference>
<sequence>MAKPIRRCTSVDETVRISTSSVKWKLKDFNNNQSPKELPAKQISSEHKIRLSEMRKIQIRRRSTGDTQEPSNSTSENLRGFLQKHTEKESSIDVSLQKPKQTKDMYEDGSLKTLIEIYEKLEKLSKDLEGIKRTLRHQNSSCKSSRFSSKLGKKTMTWRGRSKRGQKPRESRTERDDENKQNKGENADLMLRLLLMMKNIKSDPLQNIKIEERTRPKSELMSLALDRKDSLFGDAFDGTVAKTRMQDEYRKTLLESFMYHDYNNGFSAAAQKEDVCPLIASSRNIDEYVAKELHSSLSTRQSEGASGSRSYDSRSSQSLHSMNLELIRLETFKNFPASRTISTIKLAKEGFYYSGHDDQVTCFSCGFEKSGWRVNDDPREIHRQQSPNCPFIQAQSVNVPVGDGSNSQGPENVVQIAQQSASNLNSSENRPQSQRTEEATSDENLPSTSERDHIALPPVRNVETTSVQRDPVSEPQNTEETRCEENFTNQQQVHSSAINYSARKTQEKINAFLRNLDPLGINFDRPKYPAYAVLATRVSSYQGWPASLTQQPRDLGTAGFFYVGYGDYTRCFFCGGGLRNWEPGDDPWTEHARWFPKCAFVRQNKGDEFVALVQIKHQELEERETMGAESCATSAEHNGEVPNGMVPFDISALPSFQSVQEMGYSVESIKAAFQELRCTKDPEDITGIDIMDVILSKEDRNNGLDIPPQTPDVSHQTGQENQNRNLNGSQNISGTSAPSSQNEVNGTASELLSSANNMEEKKKDQRKEESAAVSTDEEKLDSLNNALAPMSLEDTRSLLEENRQLRELRMCKICMENEASIAMLPCGHLCCCTDCAPAMRKCPICRQFVKGTVRTWLA</sequence>
<dbReference type="AlphaFoldDB" id="A0A8B8A9G4"/>
<dbReference type="InterPro" id="IPR001841">
    <property type="entry name" value="Znf_RING"/>
</dbReference>
<feature type="compositionally biased region" description="Polar residues" evidence="7">
    <location>
        <begin position="711"/>
        <end position="757"/>
    </location>
</feature>
<dbReference type="SUPFAM" id="SSF57924">
    <property type="entry name" value="Inhibitor of apoptosis (IAP) repeat"/>
    <property type="match status" value="2"/>
</dbReference>
<dbReference type="FunFam" id="1.10.1170.10:FF:000003">
    <property type="entry name" value="E3 ubiquitin-protein ligase XIAP"/>
    <property type="match status" value="1"/>
</dbReference>
<dbReference type="GeneID" id="111100471"/>
<dbReference type="PROSITE" id="PS01282">
    <property type="entry name" value="BIR_REPEAT_1"/>
    <property type="match status" value="1"/>
</dbReference>
<dbReference type="GO" id="GO:0006915">
    <property type="term" value="P:apoptotic process"/>
    <property type="evidence" value="ECO:0007669"/>
    <property type="project" value="UniProtKB-KW"/>
</dbReference>
<dbReference type="RefSeq" id="XP_022288102.1">
    <property type="nucleotide sequence ID" value="XM_022432394.1"/>
</dbReference>
<protein>
    <submittedName>
        <fullName evidence="10 11">Baculoviral IAP repeat-containing protein 3-like isoform X1</fullName>
    </submittedName>
</protein>
<organism evidence="9 12">
    <name type="scientific">Crassostrea virginica</name>
    <name type="common">Eastern oyster</name>
    <dbReference type="NCBI Taxonomy" id="6565"/>
    <lineage>
        <taxon>Eukaryota</taxon>
        <taxon>Metazoa</taxon>
        <taxon>Spiralia</taxon>
        <taxon>Lophotrochozoa</taxon>
        <taxon>Mollusca</taxon>
        <taxon>Bivalvia</taxon>
        <taxon>Autobranchia</taxon>
        <taxon>Pteriomorphia</taxon>
        <taxon>Ostreida</taxon>
        <taxon>Ostreoidea</taxon>
        <taxon>Ostreidae</taxon>
        <taxon>Crassostrea</taxon>
    </lineage>
</organism>
<proteinExistence type="inferred from homology"/>
<evidence type="ECO:0000313" key="9">
    <source>
        <dbReference type="Proteomes" id="UP000694844"/>
    </source>
</evidence>
<evidence type="ECO:0000313" key="12">
    <source>
        <dbReference type="RefSeq" id="XP_022288102.1"/>
    </source>
</evidence>
<feature type="compositionally biased region" description="Polar residues" evidence="7">
    <location>
        <begin position="65"/>
        <end position="77"/>
    </location>
</feature>
<dbReference type="PROSITE" id="PS50089">
    <property type="entry name" value="ZF_RING_2"/>
    <property type="match status" value="1"/>
</dbReference>
<feature type="compositionally biased region" description="Basic and acidic residues" evidence="7">
    <location>
        <begin position="758"/>
        <end position="781"/>
    </location>
</feature>
<dbReference type="InterPro" id="IPR011029">
    <property type="entry name" value="DEATH-like_dom_sf"/>
</dbReference>
<dbReference type="SMART" id="SM00238">
    <property type="entry name" value="BIR"/>
    <property type="match status" value="2"/>
</dbReference>
<evidence type="ECO:0000256" key="4">
    <source>
        <dbReference type="ARBA" id="ARBA00022771"/>
    </source>
</evidence>
<feature type="compositionally biased region" description="Low complexity" evidence="7">
    <location>
        <begin position="140"/>
        <end position="149"/>
    </location>
</feature>
<dbReference type="RefSeq" id="XP_022288101.1">
    <property type="nucleotide sequence ID" value="XM_022432393.1"/>
</dbReference>
<dbReference type="CDD" id="cd16713">
    <property type="entry name" value="RING-HC_BIRC2_3_7"/>
    <property type="match status" value="1"/>
</dbReference>
<name>A0A8B8A9G4_CRAVI</name>
<dbReference type="Pfam" id="PF13920">
    <property type="entry name" value="zf-C3HC4_3"/>
    <property type="match status" value="1"/>
</dbReference>
<evidence type="ECO:0000256" key="3">
    <source>
        <dbReference type="ARBA" id="ARBA00022723"/>
    </source>
</evidence>
<dbReference type="SMART" id="SM00184">
    <property type="entry name" value="RING"/>
    <property type="match status" value="1"/>
</dbReference>
<dbReference type="InterPro" id="IPR001370">
    <property type="entry name" value="BIR_rpt"/>
</dbReference>
<evidence type="ECO:0000256" key="6">
    <source>
        <dbReference type="PROSITE-ProRule" id="PRU00175"/>
    </source>
</evidence>
<dbReference type="Gene3D" id="1.10.533.10">
    <property type="entry name" value="Death Domain, Fas"/>
    <property type="match status" value="1"/>
</dbReference>
<comment type="similarity">
    <text evidence="1">Belongs to the IAP family.</text>
</comment>
<feature type="region of interest" description="Disordered" evidence="7">
    <location>
        <begin position="28"/>
        <end position="77"/>
    </location>
</feature>
<dbReference type="GO" id="GO:0051726">
    <property type="term" value="P:regulation of cell cycle"/>
    <property type="evidence" value="ECO:0007669"/>
    <property type="project" value="TreeGrafter"/>
</dbReference>
<gene>
    <name evidence="10 11 12" type="primary">LOC111100471</name>
</gene>
<dbReference type="PROSITE" id="PS50143">
    <property type="entry name" value="BIR_REPEAT_2"/>
    <property type="match status" value="2"/>
</dbReference>
<dbReference type="Pfam" id="PF00653">
    <property type="entry name" value="BIR"/>
    <property type="match status" value="2"/>
</dbReference>
<evidence type="ECO:0000313" key="10">
    <source>
        <dbReference type="RefSeq" id="XP_022288100.1"/>
    </source>
</evidence>
<dbReference type="RefSeq" id="XP_022288100.1">
    <property type="nucleotide sequence ID" value="XM_022432392.1"/>
</dbReference>
<dbReference type="GO" id="GO:0008270">
    <property type="term" value="F:zinc ion binding"/>
    <property type="evidence" value="ECO:0007669"/>
    <property type="project" value="UniProtKB-KW"/>
</dbReference>
<dbReference type="Proteomes" id="UP000694844">
    <property type="component" value="Chromosome 6"/>
</dbReference>
<feature type="domain" description="RING-type" evidence="8">
    <location>
        <begin position="811"/>
        <end position="846"/>
    </location>
</feature>
<evidence type="ECO:0000313" key="11">
    <source>
        <dbReference type="RefSeq" id="XP_022288101.1"/>
    </source>
</evidence>
<dbReference type="OrthoDB" id="6155051at2759"/>
<keyword evidence="5" id="KW-0862">Zinc</keyword>
<evidence type="ECO:0000256" key="5">
    <source>
        <dbReference type="ARBA" id="ARBA00022833"/>
    </source>
</evidence>
<feature type="compositionally biased region" description="Basic and acidic residues" evidence="7">
    <location>
        <begin position="167"/>
        <end position="184"/>
    </location>
</feature>
<keyword evidence="4 6" id="KW-0863">Zinc-finger</keyword>
<accession>A0A8B8A9G4</accession>
<keyword evidence="3" id="KW-0479">Metal-binding</keyword>